<dbReference type="Proteomes" id="UP000518887">
    <property type="component" value="Unassembled WGS sequence"/>
</dbReference>
<evidence type="ECO:0000256" key="3">
    <source>
        <dbReference type="ARBA" id="ARBA00023125"/>
    </source>
</evidence>
<dbReference type="GO" id="GO:0009035">
    <property type="term" value="F:type I site-specific deoxyribonuclease activity"/>
    <property type="evidence" value="ECO:0007669"/>
    <property type="project" value="UniProtKB-EC"/>
</dbReference>
<comment type="caution">
    <text evidence="5">The sequence shown here is derived from an EMBL/GenBank/DDBJ whole genome shotgun (WGS) entry which is preliminary data.</text>
</comment>
<dbReference type="PANTHER" id="PTHR30408">
    <property type="entry name" value="TYPE-1 RESTRICTION ENZYME ECOKI SPECIFICITY PROTEIN"/>
    <property type="match status" value="1"/>
</dbReference>
<proteinExistence type="inferred from homology"/>
<dbReference type="CDD" id="cd16961">
    <property type="entry name" value="RMtype1_S_TRD-CR_like"/>
    <property type="match status" value="1"/>
</dbReference>
<accession>A0A7W8LLV0</accession>
<dbReference type="AlphaFoldDB" id="A0A7W8LLV0"/>
<dbReference type="SUPFAM" id="SSF116734">
    <property type="entry name" value="DNA methylase specificity domain"/>
    <property type="match status" value="2"/>
</dbReference>
<keyword evidence="6" id="KW-1185">Reference proteome</keyword>
<evidence type="ECO:0000256" key="1">
    <source>
        <dbReference type="ARBA" id="ARBA00010923"/>
    </source>
</evidence>
<dbReference type="PANTHER" id="PTHR30408:SF12">
    <property type="entry name" value="TYPE I RESTRICTION ENZYME MJAVIII SPECIFICITY SUBUNIT"/>
    <property type="match status" value="1"/>
</dbReference>
<sequence>MSANYKKLGEIVELIDERNKDGKVQNLIGVSIDKCFIKSVANTIGTDLTKYQVIRKNDFACSLMQVSRDGKIPIACLKDYDEAIMSPAYYIFRIKNTNEVLPDYLAMWFMRTEFDREASYIAVGGVRGSMPWEDFCDMKLPVPDLKEQEKIVNTYNAITKRIQLKQKINENLEKTAQCLFEKSCNNENTEITLGEIAKFIDGDRGSNYPTLSDFYDDEYCLFLNASNVTEKGFNFDKCQFITEEKDKSLRKGHLSYNDIVLTSRGTVGNVALYTEMIQYKNVRINSGMLIIRPNENKISVFVLYALLRSIFMKKEIERFRSGSAQPQLPVRDLEKMIFRIPNKENCSMLNQQFKIIYESITTNFNEIAKLQELKQLVISRITGM</sequence>
<dbReference type="InterPro" id="IPR052021">
    <property type="entry name" value="Type-I_RS_S_subunit"/>
</dbReference>
<name>A0A7W8LLV0_9SPIR</name>
<organism evidence="5 6">
    <name type="scientific">Treponema ruminis</name>
    <dbReference type="NCBI Taxonomy" id="744515"/>
    <lineage>
        <taxon>Bacteria</taxon>
        <taxon>Pseudomonadati</taxon>
        <taxon>Spirochaetota</taxon>
        <taxon>Spirochaetia</taxon>
        <taxon>Spirochaetales</taxon>
        <taxon>Treponemataceae</taxon>
        <taxon>Treponema</taxon>
    </lineage>
</organism>
<evidence type="ECO:0000259" key="4">
    <source>
        <dbReference type="Pfam" id="PF01420"/>
    </source>
</evidence>
<dbReference type="Gene3D" id="3.90.220.20">
    <property type="entry name" value="DNA methylase specificity domains"/>
    <property type="match status" value="2"/>
</dbReference>
<reference evidence="5 6" key="1">
    <citation type="submission" date="2020-08" db="EMBL/GenBank/DDBJ databases">
        <title>Genomic Encyclopedia of Type Strains, Phase IV (KMG-IV): sequencing the most valuable type-strain genomes for metagenomic binning, comparative biology and taxonomic classification.</title>
        <authorList>
            <person name="Goeker M."/>
        </authorList>
    </citation>
    <scope>NUCLEOTIDE SEQUENCE [LARGE SCALE GENOMIC DNA]</scope>
    <source>
        <strain evidence="5 6">DSM 103462</strain>
    </source>
</reference>
<keyword evidence="2" id="KW-0680">Restriction system</keyword>
<dbReference type="InterPro" id="IPR044946">
    <property type="entry name" value="Restrct_endonuc_typeI_TRD_sf"/>
</dbReference>
<evidence type="ECO:0000256" key="2">
    <source>
        <dbReference type="ARBA" id="ARBA00022747"/>
    </source>
</evidence>
<dbReference type="Pfam" id="PF01420">
    <property type="entry name" value="Methylase_S"/>
    <property type="match status" value="2"/>
</dbReference>
<dbReference type="EC" id="3.1.21.3" evidence="5"/>
<dbReference type="InterPro" id="IPR000055">
    <property type="entry name" value="Restrct_endonuc_typeI_TRD"/>
</dbReference>
<dbReference type="EMBL" id="JACHFQ010000003">
    <property type="protein sequence ID" value="MBB5225708.1"/>
    <property type="molecule type" value="Genomic_DNA"/>
</dbReference>
<keyword evidence="5" id="KW-0378">Hydrolase</keyword>
<protein>
    <submittedName>
        <fullName evidence="5">Type I restriction enzyme S subunit</fullName>
        <ecNumber evidence="5">3.1.21.3</ecNumber>
    </submittedName>
</protein>
<dbReference type="GO" id="GO:0003677">
    <property type="term" value="F:DNA binding"/>
    <property type="evidence" value="ECO:0007669"/>
    <property type="project" value="UniProtKB-KW"/>
</dbReference>
<gene>
    <name evidence="5" type="ORF">HNP76_001065</name>
</gene>
<keyword evidence="3" id="KW-0238">DNA-binding</keyword>
<evidence type="ECO:0000313" key="5">
    <source>
        <dbReference type="EMBL" id="MBB5225708.1"/>
    </source>
</evidence>
<feature type="domain" description="Type I restriction modification DNA specificity" evidence="4">
    <location>
        <begin position="187"/>
        <end position="371"/>
    </location>
</feature>
<comment type="similarity">
    <text evidence="1">Belongs to the type-I restriction system S methylase family.</text>
</comment>
<feature type="domain" description="Type I restriction modification DNA specificity" evidence="4">
    <location>
        <begin position="56"/>
        <end position="174"/>
    </location>
</feature>
<dbReference type="RefSeq" id="WP_184658251.1">
    <property type="nucleotide sequence ID" value="NZ_CP031518.1"/>
</dbReference>
<dbReference type="GO" id="GO:0009307">
    <property type="term" value="P:DNA restriction-modification system"/>
    <property type="evidence" value="ECO:0007669"/>
    <property type="project" value="UniProtKB-KW"/>
</dbReference>
<evidence type="ECO:0000313" key="6">
    <source>
        <dbReference type="Proteomes" id="UP000518887"/>
    </source>
</evidence>